<feature type="transmembrane region" description="Helical" evidence="1">
    <location>
        <begin position="20"/>
        <end position="41"/>
    </location>
</feature>
<evidence type="ECO:0000256" key="1">
    <source>
        <dbReference type="SAM" id="Phobius"/>
    </source>
</evidence>
<feature type="transmembrane region" description="Helical" evidence="1">
    <location>
        <begin position="175"/>
        <end position="208"/>
    </location>
</feature>
<feature type="transmembrane region" description="Helical" evidence="1">
    <location>
        <begin position="61"/>
        <end position="80"/>
    </location>
</feature>
<keyword evidence="3" id="KW-1185">Reference proteome</keyword>
<accession>A0ABV3G1E8</accession>
<reference evidence="2 3" key="1">
    <citation type="submission" date="2024-06" db="EMBL/GenBank/DDBJ databases">
        <title>The Natural Products Discovery Center: Release of the First 8490 Sequenced Strains for Exploring Actinobacteria Biosynthetic Diversity.</title>
        <authorList>
            <person name="Kalkreuter E."/>
            <person name="Kautsar S.A."/>
            <person name="Yang D."/>
            <person name="Bader C.D."/>
            <person name="Teijaro C.N."/>
            <person name="Fluegel L."/>
            <person name="Davis C.M."/>
            <person name="Simpson J.R."/>
            <person name="Lauterbach L."/>
            <person name="Steele A.D."/>
            <person name="Gui C."/>
            <person name="Meng S."/>
            <person name="Li G."/>
            <person name="Viehrig K."/>
            <person name="Ye F."/>
            <person name="Su P."/>
            <person name="Kiefer A.F."/>
            <person name="Nichols A."/>
            <person name="Cepeda A.J."/>
            <person name="Yan W."/>
            <person name="Fan B."/>
            <person name="Jiang Y."/>
            <person name="Adhikari A."/>
            <person name="Zheng C.-J."/>
            <person name="Schuster L."/>
            <person name="Cowan T.M."/>
            <person name="Smanski M.J."/>
            <person name="Chevrette M.G."/>
            <person name="De Carvalho L.P.S."/>
            <person name="Shen B."/>
        </authorList>
    </citation>
    <scope>NUCLEOTIDE SEQUENCE [LARGE SCALE GENOMIC DNA]</scope>
    <source>
        <strain evidence="2 3">NPDC050403</strain>
    </source>
</reference>
<protein>
    <recommendedName>
        <fullName evidence="4">DUF4386 family protein</fullName>
    </recommendedName>
</protein>
<feature type="transmembrane region" description="Helical" evidence="1">
    <location>
        <begin position="146"/>
        <end position="163"/>
    </location>
</feature>
<feature type="transmembrane region" description="Helical" evidence="1">
    <location>
        <begin position="101"/>
        <end position="121"/>
    </location>
</feature>
<dbReference type="RefSeq" id="WP_355086835.1">
    <property type="nucleotide sequence ID" value="NZ_JBEXKW010000027.1"/>
</dbReference>
<dbReference type="EMBL" id="JBFAKC010000015">
    <property type="protein sequence ID" value="MEV0711506.1"/>
    <property type="molecule type" value="Genomic_DNA"/>
</dbReference>
<keyword evidence="1" id="KW-0812">Transmembrane</keyword>
<comment type="caution">
    <text evidence="2">The sequence shown here is derived from an EMBL/GenBank/DDBJ whole genome shotgun (WGS) entry which is preliminary data.</text>
</comment>
<sequence length="229" mass="25029">MAEVYRERQFRRLTTPRSAAVAGILFAVLFTIGLVLLRTTLPGDPLSDTAWSGPHRTRIKIALVLEPFAGIAFLWFIGVIRDRIGELEDRFFSTVMLGSGLLFLAMMFASMGVAGGVLAIARDSAAAHTDILIFGREVMLQMNSVYAVRMAGVFMISLGTIWLRTGLMPRVLVVITYLFALFLLIVVSFSVWVGLVFPAWVLLVSVYLLATLPPGTTLAGQAATQENDS</sequence>
<organism evidence="2 3">
    <name type="scientific">Nocardia aurea</name>
    <dbReference type="NCBI Taxonomy" id="2144174"/>
    <lineage>
        <taxon>Bacteria</taxon>
        <taxon>Bacillati</taxon>
        <taxon>Actinomycetota</taxon>
        <taxon>Actinomycetes</taxon>
        <taxon>Mycobacteriales</taxon>
        <taxon>Nocardiaceae</taxon>
        <taxon>Nocardia</taxon>
    </lineage>
</organism>
<evidence type="ECO:0008006" key="4">
    <source>
        <dbReference type="Google" id="ProtNLM"/>
    </source>
</evidence>
<name>A0ABV3G1E8_9NOCA</name>
<keyword evidence="1" id="KW-0472">Membrane</keyword>
<dbReference type="Proteomes" id="UP001551695">
    <property type="component" value="Unassembled WGS sequence"/>
</dbReference>
<gene>
    <name evidence="2" type="ORF">AB0I48_28460</name>
</gene>
<evidence type="ECO:0000313" key="2">
    <source>
        <dbReference type="EMBL" id="MEV0711506.1"/>
    </source>
</evidence>
<proteinExistence type="predicted"/>
<evidence type="ECO:0000313" key="3">
    <source>
        <dbReference type="Proteomes" id="UP001551695"/>
    </source>
</evidence>
<keyword evidence="1" id="KW-1133">Transmembrane helix</keyword>